<comment type="caution">
    <text evidence="1">The sequence shown here is derived from an EMBL/GenBank/DDBJ whole genome shotgun (WGS) entry which is preliminary data.</text>
</comment>
<evidence type="ECO:0000313" key="1">
    <source>
        <dbReference type="EMBL" id="RNI34926.1"/>
    </source>
</evidence>
<protein>
    <submittedName>
        <fullName evidence="1">Uncharacterized protein</fullName>
    </submittedName>
</protein>
<organism evidence="1 2">
    <name type="scientific">Hanamia caeni</name>
    <dbReference type="NCBI Taxonomy" id="2294116"/>
    <lineage>
        <taxon>Bacteria</taxon>
        <taxon>Pseudomonadati</taxon>
        <taxon>Bacteroidota</taxon>
        <taxon>Chitinophagia</taxon>
        <taxon>Chitinophagales</taxon>
        <taxon>Chitinophagaceae</taxon>
        <taxon>Hanamia</taxon>
    </lineage>
</organism>
<accession>A0A3M9NB01</accession>
<dbReference type="AlphaFoldDB" id="A0A3M9NB01"/>
<name>A0A3M9NB01_9BACT</name>
<sequence>MRQITFSIILLYKISMSGNYPVKKGAPGSSKVANNVNLDIADTSMSGATNVEFFPIANGTHATSTKPMMLNALQWTISLDK</sequence>
<evidence type="ECO:0000313" key="2">
    <source>
        <dbReference type="Proteomes" id="UP000267223"/>
    </source>
</evidence>
<dbReference type="Proteomes" id="UP000267223">
    <property type="component" value="Unassembled WGS sequence"/>
</dbReference>
<proteinExistence type="predicted"/>
<reference evidence="1 2" key="1">
    <citation type="submission" date="2018-11" db="EMBL/GenBank/DDBJ databases">
        <title>Draft genome sequence of Ferruginibacter sp. BO-59.</title>
        <authorList>
            <person name="Im W.T."/>
        </authorList>
    </citation>
    <scope>NUCLEOTIDE SEQUENCE [LARGE SCALE GENOMIC DNA]</scope>
    <source>
        <strain evidence="1 2">BO-59</strain>
    </source>
</reference>
<gene>
    <name evidence="1" type="ORF">EFY79_14750</name>
</gene>
<dbReference type="EMBL" id="RJJR01000012">
    <property type="protein sequence ID" value="RNI34926.1"/>
    <property type="molecule type" value="Genomic_DNA"/>
</dbReference>
<keyword evidence="2" id="KW-1185">Reference proteome</keyword>